<dbReference type="PANTHER" id="PTHR32091">
    <property type="entry name" value="EUKARYOTIC TRANSLATION INITIATION FACTOR 4B"/>
    <property type="match status" value="1"/>
</dbReference>
<reference evidence="2" key="2">
    <citation type="journal article" date="2019" name="Curr. Biol.">
        <title>Chromatin organization in early land plants reveals an ancestral association between H3K27me3, transposons, and constitutive heterochromatin.</title>
        <authorList>
            <person name="Montgomery S.A."/>
            <person name="Tanizawa Y."/>
            <person name="Galik B."/>
            <person name="Wang N."/>
            <person name="Ito T."/>
            <person name="Mochizuki T."/>
            <person name="Akimcheva S."/>
            <person name="Bowman J."/>
            <person name="Cognat V."/>
            <person name="Drouard L."/>
            <person name="Ekker H."/>
            <person name="Houng S."/>
            <person name="Kohchi T."/>
            <person name="Lin S."/>
            <person name="Liu L.D."/>
            <person name="Nakamura Y."/>
            <person name="Valeeva L.R."/>
            <person name="Shakirov E.V."/>
            <person name="Shippen D.E."/>
            <person name="Wei W."/>
            <person name="Yagura M."/>
            <person name="Yamaoka S."/>
            <person name="Yamato K.T."/>
            <person name="Liu C."/>
            <person name="Berger F."/>
        </authorList>
    </citation>
    <scope>NUCLEOTIDE SEQUENCE [LARGE SCALE GENOMIC DNA]</scope>
    <source>
        <strain evidence="2">Tak-1</strain>
    </source>
</reference>
<feature type="compositionally biased region" description="Basic and acidic residues" evidence="1">
    <location>
        <begin position="126"/>
        <end position="168"/>
    </location>
</feature>
<dbReference type="EMBL" id="AP019872">
    <property type="protein sequence ID" value="BBN16413.1"/>
    <property type="molecule type" value="Genomic_DNA"/>
</dbReference>
<accession>A0A176VJN6</accession>
<feature type="compositionally biased region" description="Gly residues" evidence="1">
    <location>
        <begin position="101"/>
        <end position="125"/>
    </location>
</feature>
<evidence type="ECO:0000313" key="5">
    <source>
        <dbReference type="Proteomes" id="UP001162541"/>
    </source>
</evidence>
<sequence length="508" mass="54845">MAKPWGGSWAQEAEQAEAEAKMKGATSLPAEAFPSLVESVATKPKKKKATTLSISQFTTGTHVGPGGKSRQISDSQRLTTEEMFMLPTAPRDRTNEEIEAGGLGGGFRDYGGNRGGGGRLGFGDRGAGDREPRGERGFGGGFDRDREERRGMGRDRDPRDDGPSRADEADNWGASKKTSLPSSYVGSGGGGRGGGGYDDDRSDRGGRMSDRDLPSRADEDANWGTSKKSVPAPVEGFGDRRGGRGGGFEERRSGGGFEDAPGGISRADEVSNWGAAKKSMPTTAPPERRGGGGGFDTSYRDAGPEADRWSRREAPSARDDLVRPAERRRLVLQPRSIPVETALTLPLLIDRNGENERPHSSHSTRSDRSVAVSENSLMGDGVVAKSKPRSNPFGAARPREDVLAEKGQDWRKLDAEFDSKAEKFSRPSSSHSSRSSRPQTPEVGAGEGLPKSRSRVSPFGDARPRERDSYEDRGNRDWRKFDVDLQDRPGREQVKAAPEENNNVEIVS</sequence>
<protein>
    <submittedName>
        <fullName evidence="3">Uncharacterized protein</fullName>
    </submittedName>
</protein>
<dbReference type="EMBL" id="LVLJ01003592">
    <property type="protein sequence ID" value="OAE20623.1"/>
    <property type="molecule type" value="Genomic_DNA"/>
</dbReference>
<feature type="compositionally biased region" description="Basic and acidic residues" evidence="1">
    <location>
        <begin position="397"/>
        <end position="425"/>
    </location>
</feature>
<dbReference type="Proteomes" id="UP001162541">
    <property type="component" value="Chromosome 7"/>
</dbReference>
<feature type="region of interest" description="Disordered" evidence="1">
    <location>
        <begin position="1"/>
        <end position="508"/>
    </location>
</feature>
<name>A0A176VJN6_MARPO</name>
<reference evidence="5" key="3">
    <citation type="journal article" date="2020" name="Curr. Biol.">
        <title>Chromatin organization in early land plants reveals an ancestral association between H3K27me3, transposons, and constitutive heterochromatin.</title>
        <authorList>
            <person name="Montgomery S.A."/>
            <person name="Tanizawa Y."/>
            <person name="Galik B."/>
            <person name="Wang N."/>
            <person name="Ito T."/>
            <person name="Mochizuki T."/>
            <person name="Akimcheva S."/>
            <person name="Bowman J.L."/>
            <person name="Cognat V."/>
            <person name="Marechal-Drouard L."/>
            <person name="Ekker H."/>
            <person name="Hong S.F."/>
            <person name="Kohchi T."/>
            <person name="Lin S.S."/>
            <person name="Liu L.D."/>
            <person name="Nakamura Y."/>
            <person name="Valeeva L.R."/>
            <person name="Shakirov E.V."/>
            <person name="Shippen D.E."/>
            <person name="Wei W.L."/>
            <person name="Yagura M."/>
            <person name="Yamaoka S."/>
            <person name="Yamato K.T."/>
            <person name="Liu C."/>
            <person name="Berger F."/>
        </authorList>
    </citation>
    <scope>NUCLEOTIDE SEQUENCE [LARGE SCALE GENOMIC DNA]</scope>
    <source>
        <strain evidence="5">Tak-1</strain>
    </source>
</reference>
<organism evidence="3 4">
    <name type="scientific">Marchantia polymorpha subsp. ruderalis</name>
    <dbReference type="NCBI Taxonomy" id="1480154"/>
    <lineage>
        <taxon>Eukaryota</taxon>
        <taxon>Viridiplantae</taxon>
        <taxon>Streptophyta</taxon>
        <taxon>Embryophyta</taxon>
        <taxon>Marchantiophyta</taxon>
        <taxon>Marchantiopsida</taxon>
        <taxon>Marchantiidae</taxon>
        <taxon>Marchantiales</taxon>
        <taxon>Marchantiaceae</taxon>
        <taxon>Marchantia</taxon>
    </lineage>
</organism>
<dbReference type="Pfam" id="PF06273">
    <property type="entry name" value="eIF-4B"/>
    <property type="match status" value="3"/>
</dbReference>
<evidence type="ECO:0000313" key="3">
    <source>
        <dbReference type="EMBL" id="OAE20623.1"/>
    </source>
</evidence>
<feature type="compositionally biased region" description="Basic and acidic residues" evidence="1">
    <location>
        <begin position="462"/>
        <end position="498"/>
    </location>
</feature>
<feature type="compositionally biased region" description="Basic and acidic residues" evidence="1">
    <location>
        <begin position="198"/>
        <end position="219"/>
    </location>
</feature>
<dbReference type="InterPro" id="IPR010433">
    <property type="entry name" value="EIF-4B_pln"/>
</dbReference>
<feature type="compositionally biased region" description="Low complexity" evidence="1">
    <location>
        <begin position="426"/>
        <end position="438"/>
    </location>
</feature>
<feature type="compositionally biased region" description="Gly residues" evidence="1">
    <location>
        <begin position="186"/>
        <end position="196"/>
    </location>
</feature>
<dbReference type="AlphaFoldDB" id="A0A176VJN6"/>
<proteinExistence type="predicted"/>
<evidence type="ECO:0000256" key="1">
    <source>
        <dbReference type="SAM" id="MobiDB-lite"/>
    </source>
</evidence>
<evidence type="ECO:0000313" key="4">
    <source>
        <dbReference type="Proteomes" id="UP000077202"/>
    </source>
</evidence>
<keyword evidence="4" id="KW-1185">Reference proteome</keyword>
<reference evidence="3 4" key="1">
    <citation type="submission" date="2016-03" db="EMBL/GenBank/DDBJ databases">
        <title>Mechanisms controlling the formation of the plant cell surface in tip-growing cells are functionally conserved among land plants.</title>
        <authorList>
            <person name="Honkanen S."/>
            <person name="Jones V.A."/>
            <person name="Morieri G."/>
            <person name="Champion C."/>
            <person name="Hetherington A.J."/>
            <person name="Kelly S."/>
            <person name="Saint-Marcoux D."/>
            <person name="Proust H."/>
            <person name="Prescott H."/>
            <person name="Dolan L."/>
        </authorList>
    </citation>
    <scope>NUCLEOTIDE SEQUENCE [LARGE SCALE GENOMIC DNA]</scope>
    <source>
        <strain evidence="4">cv. Tak-1 and cv. Tak-2</strain>
        <tissue evidence="3">Whole gametophyte</tissue>
    </source>
</reference>
<feature type="compositionally biased region" description="Basic and acidic residues" evidence="1">
    <location>
        <begin position="351"/>
        <end position="368"/>
    </location>
</feature>
<dbReference type="Proteomes" id="UP000077202">
    <property type="component" value="Unassembled WGS sequence"/>
</dbReference>
<gene>
    <name evidence="3" type="ORF">AXG93_517s1380</name>
    <name evidence="2" type="ORF">Mp_7g06070</name>
</gene>
<dbReference type="PANTHER" id="PTHR32091:SF20">
    <property type="entry name" value="EUKARYOTIC TRANSLATION INITIATION FACTOR 4B1"/>
    <property type="match status" value="1"/>
</dbReference>
<feature type="compositionally biased region" description="Polar residues" evidence="1">
    <location>
        <begin position="52"/>
        <end position="61"/>
    </location>
</feature>
<evidence type="ECO:0000313" key="2">
    <source>
        <dbReference type="EMBL" id="BBN16413.1"/>
    </source>
</evidence>
<dbReference type="GO" id="GO:0003729">
    <property type="term" value="F:mRNA binding"/>
    <property type="evidence" value="ECO:0007669"/>
    <property type="project" value="TreeGrafter"/>
</dbReference>
<dbReference type="GO" id="GO:0003743">
    <property type="term" value="F:translation initiation factor activity"/>
    <property type="evidence" value="ECO:0007669"/>
    <property type="project" value="InterPro"/>
</dbReference>
<feature type="compositionally biased region" description="Basic and acidic residues" evidence="1">
    <location>
        <begin position="298"/>
        <end position="329"/>
    </location>
</feature>
<feature type="compositionally biased region" description="Basic and acidic residues" evidence="1">
    <location>
        <begin position="237"/>
        <end position="253"/>
    </location>
</feature>